<sequence length="432" mass="47959">MDALPLMPAKRSLEPEDTLDFSSSKRSKFAAADPPTPPQTLSPSTPNRTNNDPRPRIYDCHYPPCTASFTRPCRLAEHERSHTGERPYLCPRPDCGKTFSRDYHLSRHLTFSHTDARIHACTWPGCGKAFATTQRKREHEKTHERKRQFACVGHDPSCTETFRKKSTLATHIAKVHLGIKPFPCTENDDEGAPCTAAYETQGKLNEHMRKRHSGPRYFCTLCEDPAADAEPGVAEDEDTAMGGFTLPKNPLGFTTMPALLAHKREAHPKQPKPRGRPRKPVDPNVFGRVRAANNQHTKGRTARPRIADELLGVAPEAEASIACLRSGCDHRFTNSTELEEHCMEKHGMARIEVAEAEREREALSGGVFWMGGVEPEYEEYGYGSPFGNVHSGVGVYEDDEEDEVLFGNGFGAGVGTAMDMSEDFIDPALGMQ</sequence>
<dbReference type="GO" id="GO:0008270">
    <property type="term" value="F:zinc ion binding"/>
    <property type="evidence" value="ECO:0007669"/>
    <property type="project" value="UniProtKB-KW"/>
</dbReference>
<keyword evidence="7" id="KW-0539">Nucleus</keyword>
<accession>A0A6A6U4U7</accession>
<evidence type="ECO:0000313" key="11">
    <source>
        <dbReference type="EMBL" id="KAF2665974.1"/>
    </source>
</evidence>
<feature type="domain" description="C2H2-type" evidence="10">
    <location>
        <begin position="58"/>
        <end position="87"/>
    </location>
</feature>
<dbReference type="Gene3D" id="3.30.160.60">
    <property type="entry name" value="Classic Zinc Finger"/>
    <property type="match status" value="4"/>
</dbReference>
<dbReference type="PROSITE" id="PS50157">
    <property type="entry name" value="ZINC_FINGER_C2H2_2"/>
    <property type="match status" value="5"/>
</dbReference>
<dbReference type="InterPro" id="IPR013087">
    <property type="entry name" value="Znf_C2H2_type"/>
</dbReference>
<feature type="domain" description="C2H2-type" evidence="10">
    <location>
        <begin position="88"/>
        <end position="118"/>
    </location>
</feature>
<organism evidence="11 12">
    <name type="scientific">Microthyrium microscopicum</name>
    <dbReference type="NCBI Taxonomy" id="703497"/>
    <lineage>
        <taxon>Eukaryota</taxon>
        <taxon>Fungi</taxon>
        <taxon>Dikarya</taxon>
        <taxon>Ascomycota</taxon>
        <taxon>Pezizomycotina</taxon>
        <taxon>Dothideomycetes</taxon>
        <taxon>Dothideomycetes incertae sedis</taxon>
        <taxon>Microthyriales</taxon>
        <taxon>Microthyriaceae</taxon>
        <taxon>Microthyrium</taxon>
    </lineage>
</organism>
<keyword evidence="6" id="KW-0804">Transcription</keyword>
<evidence type="ECO:0000256" key="8">
    <source>
        <dbReference type="PROSITE-ProRule" id="PRU00042"/>
    </source>
</evidence>
<evidence type="ECO:0000256" key="6">
    <source>
        <dbReference type="ARBA" id="ARBA00023163"/>
    </source>
</evidence>
<dbReference type="PROSITE" id="PS00028">
    <property type="entry name" value="ZINC_FINGER_C2H2_1"/>
    <property type="match status" value="4"/>
</dbReference>
<keyword evidence="3 8" id="KW-0863">Zinc-finger</keyword>
<keyword evidence="12" id="KW-1185">Reference proteome</keyword>
<keyword evidence="5" id="KW-0805">Transcription regulation</keyword>
<evidence type="ECO:0000259" key="10">
    <source>
        <dbReference type="PROSITE" id="PS50157"/>
    </source>
</evidence>
<feature type="domain" description="C2H2-type" evidence="10">
    <location>
        <begin position="182"/>
        <end position="217"/>
    </location>
</feature>
<feature type="region of interest" description="Disordered" evidence="9">
    <location>
        <begin position="1"/>
        <end position="54"/>
    </location>
</feature>
<dbReference type="Proteomes" id="UP000799302">
    <property type="component" value="Unassembled WGS sequence"/>
</dbReference>
<dbReference type="InterPro" id="IPR036236">
    <property type="entry name" value="Znf_C2H2_sf"/>
</dbReference>
<feature type="compositionally biased region" description="Basic residues" evidence="9">
    <location>
        <begin position="265"/>
        <end position="278"/>
    </location>
</feature>
<dbReference type="OrthoDB" id="4748970at2759"/>
<dbReference type="GO" id="GO:0005634">
    <property type="term" value="C:nucleus"/>
    <property type="evidence" value="ECO:0007669"/>
    <property type="project" value="UniProtKB-SubCell"/>
</dbReference>
<dbReference type="GO" id="GO:0006357">
    <property type="term" value="P:regulation of transcription by RNA polymerase II"/>
    <property type="evidence" value="ECO:0007669"/>
    <property type="project" value="TreeGrafter"/>
</dbReference>
<feature type="compositionally biased region" description="Low complexity" evidence="9">
    <location>
        <begin position="21"/>
        <end position="32"/>
    </location>
</feature>
<dbReference type="AlphaFoldDB" id="A0A6A6U4U7"/>
<evidence type="ECO:0000256" key="3">
    <source>
        <dbReference type="ARBA" id="ARBA00022771"/>
    </source>
</evidence>
<dbReference type="SUPFAM" id="SSF57667">
    <property type="entry name" value="beta-beta-alpha zinc fingers"/>
    <property type="match status" value="1"/>
</dbReference>
<dbReference type="PANTHER" id="PTHR46179">
    <property type="entry name" value="ZINC FINGER PROTEIN"/>
    <property type="match status" value="1"/>
</dbReference>
<evidence type="ECO:0000256" key="4">
    <source>
        <dbReference type="ARBA" id="ARBA00022833"/>
    </source>
</evidence>
<dbReference type="FunFam" id="3.30.160.60:FF:002343">
    <property type="entry name" value="Zinc finger protein 33A"/>
    <property type="match status" value="1"/>
</dbReference>
<name>A0A6A6U4U7_9PEZI</name>
<protein>
    <recommendedName>
        <fullName evidence="10">C2H2-type domain-containing protein</fullName>
    </recommendedName>
</protein>
<evidence type="ECO:0000313" key="12">
    <source>
        <dbReference type="Proteomes" id="UP000799302"/>
    </source>
</evidence>
<proteinExistence type="predicted"/>
<feature type="region of interest" description="Disordered" evidence="9">
    <location>
        <begin position="265"/>
        <end position="302"/>
    </location>
</feature>
<evidence type="ECO:0000256" key="5">
    <source>
        <dbReference type="ARBA" id="ARBA00023015"/>
    </source>
</evidence>
<dbReference type="SMART" id="SM00355">
    <property type="entry name" value="ZnF_C2H2"/>
    <property type="match status" value="6"/>
</dbReference>
<gene>
    <name evidence="11" type="ORF">BT63DRAFT_427762</name>
</gene>
<dbReference type="Pfam" id="PF00096">
    <property type="entry name" value="zf-C2H2"/>
    <property type="match status" value="1"/>
</dbReference>
<keyword evidence="2" id="KW-0479">Metal-binding</keyword>
<evidence type="ECO:0000256" key="1">
    <source>
        <dbReference type="ARBA" id="ARBA00004123"/>
    </source>
</evidence>
<feature type="domain" description="C2H2-type" evidence="10">
    <location>
        <begin position="149"/>
        <end position="181"/>
    </location>
</feature>
<dbReference type="PANTHER" id="PTHR46179:SF13">
    <property type="entry name" value="C2H2-TYPE DOMAIN-CONTAINING PROTEIN"/>
    <property type="match status" value="1"/>
</dbReference>
<keyword evidence="4" id="KW-0862">Zinc</keyword>
<dbReference type="EMBL" id="MU004239">
    <property type="protein sequence ID" value="KAF2665974.1"/>
    <property type="molecule type" value="Genomic_DNA"/>
</dbReference>
<comment type="subcellular location">
    <subcellularLocation>
        <location evidence="1">Nucleus</location>
    </subcellularLocation>
</comment>
<reference evidence="11" key="1">
    <citation type="journal article" date="2020" name="Stud. Mycol.">
        <title>101 Dothideomycetes genomes: a test case for predicting lifestyles and emergence of pathogens.</title>
        <authorList>
            <person name="Haridas S."/>
            <person name="Albert R."/>
            <person name="Binder M."/>
            <person name="Bloem J."/>
            <person name="Labutti K."/>
            <person name="Salamov A."/>
            <person name="Andreopoulos B."/>
            <person name="Baker S."/>
            <person name="Barry K."/>
            <person name="Bills G."/>
            <person name="Bluhm B."/>
            <person name="Cannon C."/>
            <person name="Castanera R."/>
            <person name="Culley D."/>
            <person name="Daum C."/>
            <person name="Ezra D."/>
            <person name="Gonzalez J."/>
            <person name="Henrissat B."/>
            <person name="Kuo A."/>
            <person name="Liang C."/>
            <person name="Lipzen A."/>
            <person name="Lutzoni F."/>
            <person name="Magnuson J."/>
            <person name="Mondo S."/>
            <person name="Nolan M."/>
            <person name="Ohm R."/>
            <person name="Pangilinan J."/>
            <person name="Park H.-J."/>
            <person name="Ramirez L."/>
            <person name="Alfaro M."/>
            <person name="Sun H."/>
            <person name="Tritt A."/>
            <person name="Yoshinaga Y."/>
            <person name="Zwiers L.-H."/>
            <person name="Turgeon B."/>
            <person name="Goodwin S."/>
            <person name="Spatafora J."/>
            <person name="Crous P."/>
            <person name="Grigoriev I."/>
        </authorList>
    </citation>
    <scope>NUCLEOTIDE SEQUENCE</scope>
    <source>
        <strain evidence="11">CBS 115976</strain>
    </source>
</reference>
<evidence type="ECO:0000256" key="9">
    <source>
        <dbReference type="SAM" id="MobiDB-lite"/>
    </source>
</evidence>
<evidence type="ECO:0000256" key="2">
    <source>
        <dbReference type="ARBA" id="ARBA00022723"/>
    </source>
</evidence>
<feature type="domain" description="C2H2-type" evidence="10">
    <location>
        <begin position="119"/>
        <end position="148"/>
    </location>
</feature>
<dbReference type="InterPro" id="IPR051061">
    <property type="entry name" value="Zinc_finger_trans_reg"/>
</dbReference>
<evidence type="ECO:0000256" key="7">
    <source>
        <dbReference type="ARBA" id="ARBA00023242"/>
    </source>
</evidence>